<protein>
    <submittedName>
        <fullName evidence="2">Sarcosine oxidase subunit delta</fullName>
        <ecNumber evidence="2">1.5.3.1</ecNumber>
    </submittedName>
</protein>
<dbReference type="RefSeq" id="WP_108853162.1">
    <property type="nucleotide sequence ID" value="NZ_OMOQ01000001.1"/>
</dbReference>
<evidence type="ECO:0000313" key="3">
    <source>
        <dbReference type="Proteomes" id="UP000244924"/>
    </source>
</evidence>
<keyword evidence="2" id="KW-0560">Oxidoreductase</keyword>
<dbReference type="Pfam" id="PF04267">
    <property type="entry name" value="SoxD"/>
    <property type="match status" value="1"/>
</dbReference>
<evidence type="ECO:0000313" key="2">
    <source>
        <dbReference type="EMBL" id="SPH18780.1"/>
    </source>
</evidence>
<organism evidence="2 3">
    <name type="scientific">Albidovulum aquaemixtae</name>
    <dbReference type="NCBI Taxonomy" id="1542388"/>
    <lineage>
        <taxon>Bacteria</taxon>
        <taxon>Pseudomonadati</taxon>
        <taxon>Pseudomonadota</taxon>
        <taxon>Alphaproteobacteria</taxon>
        <taxon>Rhodobacterales</taxon>
        <taxon>Paracoccaceae</taxon>
        <taxon>Albidovulum</taxon>
    </lineage>
</organism>
<evidence type="ECO:0000256" key="1">
    <source>
        <dbReference type="SAM" id="MobiDB-lite"/>
    </source>
</evidence>
<dbReference type="EC" id="1.5.3.1" evidence="2"/>
<dbReference type="Gene3D" id="3.30.2270.10">
    <property type="entry name" value="Folate-binding superfamily"/>
    <property type="match status" value="1"/>
</dbReference>
<name>A0A2R8B823_9RHOB</name>
<sequence length="105" mass="11856">MRITCPLCGDRDRREFYYYGDAVYADRPAEDAAFETWDDYLHLRDNPAGETRDLWYHELGCSAWIEVTRNTVTHEVLSTRLLTDRAGGGGATPGKSAAKGKERAK</sequence>
<dbReference type="EMBL" id="OMOQ01000001">
    <property type="protein sequence ID" value="SPH18780.1"/>
    <property type="molecule type" value="Genomic_DNA"/>
</dbReference>
<dbReference type="GO" id="GO:0046653">
    <property type="term" value="P:tetrahydrofolate metabolic process"/>
    <property type="evidence" value="ECO:0007669"/>
    <property type="project" value="InterPro"/>
</dbReference>
<accession>A0A2R8B823</accession>
<dbReference type="Proteomes" id="UP000244924">
    <property type="component" value="Unassembled WGS sequence"/>
</dbReference>
<dbReference type="AlphaFoldDB" id="A0A2R8B823"/>
<gene>
    <name evidence="2" type="primary">soxD_3</name>
    <name evidence="2" type="ORF">DEA8626_02324</name>
</gene>
<dbReference type="InterPro" id="IPR038561">
    <property type="entry name" value="SoxD_sf"/>
</dbReference>
<feature type="region of interest" description="Disordered" evidence="1">
    <location>
        <begin position="83"/>
        <end position="105"/>
    </location>
</feature>
<proteinExistence type="predicted"/>
<dbReference type="OrthoDB" id="5420070at2"/>
<reference evidence="2 3" key="1">
    <citation type="submission" date="2018-03" db="EMBL/GenBank/DDBJ databases">
        <authorList>
            <person name="Keele B.F."/>
        </authorList>
    </citation>
    <scope>NUCLEOTIDE SEQUENCE [LARGE SCALE GENOMIC DNA]</scope>
    <source>
        <strain evidence="2 3">CECT 8626</strain>
    </source>
</reference>
<dbReference type="InterPro" id="IPR006279">
    <property type="entry name" value="SoxD"/>
</dbReference>
<dbReference type="GO" id="GO:0008115">
    <property type="term" value="F:sarcosine oxidase activity"/>
    <property type="evidence" value="ECO:0007669"/>
    <property type="project" value="UniProtKB-EC"/>
</dbReference>
<keyword evidence="3" id="KW-1185">Reference proteome</keyword>